<sequence length="146" mass="16540">MCRIGLTCGASQFLLECADRLIFFQRRVQQQCIALFFPSQGFFRFFHFTKGVLIRSLGFLVLFVVEEDVLPCLEFLIQLNGQQTLCLPVFHFNVGLPAIQQMLVCTQEIGFLFPKLIAFMCFEGAHLAGKGAAEGFQLTISFCFHL</sequence>
<protein>
    <submittedName>
        <fullName evidence="1">Uncharacterized protein</fullName>
    </submittedName>
</protein>
<reference evidence="1" key="1">
    <citation type="submission" date="2019-08" db="EMBL/GenBank/DDBJ databases">
        <authorList>
            <person name="Kucharzyk K."/>
            <person name="Murdoch R.W."/>
            <person name="Higgins S."/>
            <person name="Loffler F."/>
        </authorList>
    </citation>
    <scope>NUCLEOTIDE SEQUENCE</scope>
</reference>
<proteinExistence type="predicted"/>
<comment type="caution">
    <text evidence="1">The sequence shown here is derived from an EMBL/GenBank/DDBJ whole genome shotgun (WGS) entry which is preliminary data.</text>
</comment>
<dbReference type="AlphaFoldDB" id="A0A645BMP2"/>
<gene>
    <name evidence="1" type="ORF">SDC9_113424</name>
</gene>
<accession>A0A645BMP2</accession>
<name>A0A645BMP2_9ZZZZ</name>
<dbReference type="EMBL" id="VSSQ01021133">
    <property type="protein sequence ID" value="MPM66515.1"/>
    <property type="molecule type" value="Genomic_DNA"/>
</dbReference>
<evidence type="ECO:0000313" key="1">
    <source>
        <dbReference type="EMBL" id="MPM66515.1"/>
    </source>
</evidence>
<organism evidence="1">
    <name type="scientific">bioreactor metagenome</name>
    <dbReference type="NCBI Taxonomy" id="1076179"/>
    <lineage>
        <taxon>unclassified sequences</taxon>
        <taxon>metagenomes</taxon>
        <taxon>ecological metagenomes</taxon>
    </lineage>
</organism>